<dbReference type="PANTHER" id="PTHR45838:SF4">
    <property type="entry name" value="HISTONE-LYSINE N-METHYLTRANSFERASE TRITHORAX"/>
    <property type="match status" value="1"/>
</dbReference>
<dbReference type="InterPro" id="IPR011011">
    <property type="entry name" value="Znf_FYVE_PHD"/>
</dbReference>
<dbReference type="Gene3D" id="3.30.160.360">
    <property type="match status" value="2"/>
</dbReference>
<evidence type="ECO:0000256" key="1">
    <source>
        <dbReference type="ARBA" id="ARBA00004123"/>
    </source>
</evidence>
<dbReference type="GO" id="GO:0098687">
    <property type="term" value="C:chromosomal region"/>
    <property type="evidence" value="ECO:0007669"/>
    <property type="project" value="UniProtKB-ARBA"/>
</dbReference>
<dbReference type="InterPro" id="IPR003888">
    <property type="entry name" value="FYrich_N"/>
</dbReference>
<evidence type="ECO:0000256" key="7">
    <source>
        <dbReference type="ARBA" id="ARBA00022771"/>
    </source>
</evidence>
<keyword evidence="12" id="KW-0804">Transcription</keyword>
<evidence type="ECO:0000259" key="18">
    <source>
        <dbReference type="PROSITE" id="PS51805"/>
    </source>
</evidence>
<dbReference type="FunFam" id="3.30.40.10:FF:000002">
    <property type="entry name" value="Histone-lysine N-methyltransferase"/>
    <property type="match status" value="1"/>
</dbReference>
<keyword evidence="2 19" id="KW-0489">Methyltransferase</keyword>
<dbReference type="GO" id="GO:0043565">
    <property type="term" value="F:sequence-specific DNA binding"/>
    <property type="evidence" value="ECO:0007669"/>
    <property type="project" value="InterPro"/>
</dbReference>
<feature type="region of interest" description="Disordered" evidence="15">
    <location>
        <begin position="49"/>
        <end position="95"/>
    </location>
</feature>
<feature type="region of interest" description="Disordered" evidence="15">
    <location>
        <begin position="473"/>
        <end position="495"/>
    </location>
</feature>
<dbReference type="OrthoDB" id="308383at2759"/>
<keyword evidence="5" id="KW-0479">Metal-binding</keyword>
<feature type="domain" description="PHD-type" evidence="16">
    <location>
        <begin position="602"/>
        <end position="654"/>
    </location>
</feature>
<dbReference type="GO" id="GO:0045893">
    <property type="term" value="P:positive regulation of DNA-templated transcription"/>
    <property type="evidence" value="ECO:0007669"/>
    <property type="project" value="TreeGrafter"/>
</dbReference>
<keyword evidence="20" id="KW-1185">Reference proteome</keyword>
<evidence type="ECO:0000256" key="10">
    <source>
        <dbReference type="ARBA" id="ARBA00023015"/>
    </source>
</evidence>
<evidence type="ECO:0000313" key="19">
    <source>
        <dbReference type="EMBL" id="RZC40560.1"/>
    </source>
</evidence>
<dbReference type="GO" id="GO:0008270">
    <property type="term" value="F:zinc ion binding"/>
    <property type="evidence" value="ECO:0007669"/>
    <property type="project" value="UniProtKB-KW"/>
</dbReference>
<protein>
    <submittedName>
        <fullName evidence="19">Histone-lysine N-methyltransferase trithorax</fullName>
    </submittedName>
</protein>
<feature type="domain" description="Nuclear receptor" evidence="17">
    <location>
        <begin position="265"/>
        <end position="372"/>
    </location>
</feature>
<keyword evidence="6" id="KW-0677">Repeat</keyword>
<dbReference type="PROSITE" id="PS51805">
    <property type="entry name" value="EPHD"/>
    <property type="match status" value="1"/>
</dbReference>
<evidence type="ECO:0000259" key="17">
    <source>
        <dbReference type="PROSITE" id="PS51030"/>
    </source>
</evidence>
<feature type="region of interest" description="Disordered" evidence="15">
    <location>
        <begin position="794"/>
        <end position="825"/>
    </location>
</feature>
<dbReference type="PROSITE" id="PS51542">
    <property type="entry name" value="FYRN"/>
    <property type="match status" value="1"/>
</dbReference>
<organism evidence="19 20">
    <name type="scientific">Asbolus verrucosus</name>
    <name type="common">Desert ironclad beetle</name>
    <dbReference type="NCBI Taxonomy" id="1661398"/>
    <lineage>
        <taxon>Eukaryota</taxon>
        <taxon>Metazoa</taxon>
        <taxon>Ecdysozoa</taxon>
        <taxon>Arthropoda</taxon>
        <taxon>Hexapoda</taxon>
        <taxon>Insecta</taxon>
        <taxon>Pterygota</taxon>
        <taxon>Neoptera</taxon>
        <taxon>Endopterygota</taxon>
        <taxon>Coleoptera</taxon>
        <taxon>Polyphaga</taxon>
        <taxon>Cucujiformia</taxon>
        <taxon>Tenebrionidae</taxon>
        <taxon>Pimeliinae</taxon>
        <taxon>Asbolus</taxon>
    </lineage>
</organism>
<keyword evidence="8" id="KW-0862">Zinc</keyword>
<sequence length="2269" mass="254536">MGRSKFPGKPAKHVNRKRINVLPPTTEGIIHCTRFMRVETVAENKQVNDTAQGADEGVNLNGSTGTKVSLKKRLDRKMQTSKALHSNNSSKRSLMSKLCGKNSVKAVTNKAAVKAKLNCKPSRKASISRKSVRGCSAVNNFKQCRNGLPKESNNLVGKFVLPTRSVHSSRVIKPNKRFINVDLSDTLTLKKRVVNKRHCLKEDESQSKNYLSDSDRTLLSSTSTKTFSNGRVVLRQARLKLHNQTPTGSEGPFSSNSVNGSPPGTVTCGVCGAVRFYRFVKQARKFNIYSCESCRKFISKMIKRQTCGKNISSSTLVCHKGQGMCHVPPIVRSQQMKLIRCAYRSRCPACWLKMCLRSFQMPMSLKHSLVQLLPKNMQGSDVIFNNSLPLLWQVNVQNVENRLNKLPGNVQTETLKRPVRFKNTKPVPPANAVSINSDVKRQKIDLKGPRVKHVCRSASIVLGQPVATFPAEAEVKKNESRDHSPDTEQSQADKPNNIVACYVNSEVKEIPQVMRSSKDVNCSENELSDNDKFLKLPLILNDTLISQIKGDKSHRNKLNPGKKQNSQEIANMVSTDYWGNCDVEDVAQNGFCLIASQQFPMPAICFLCGSAGREALLYCSLCCEPYHLYCLEQNPPVSTNSKQFLWLCPRCTTCSVCNQTDRQKLNCRKCWKAYHSECFNTKWTGADKPVQMMECTKCNKWVHAKCEGLSEEYYHALSILPESVKFLCNLCSKQSIPNWRKAVETELKFNFRRILSMLSKNKIAKTMLKLNPLTNQDLLSKTITSVKKIALTGDDNDDDNHDSSSTYLYHHQNKNNDESDKNVISDGSTQLKNYSECRINQPKILTVLDIKNKLIWNEYDSVKDFNKEMEEALGHINSDELLNTYRLIFKSVFPWFKSSQTDEDIKSKSTSKTRIFSSTDDDVCDQIECVAIDSRYCSFCKSIGDGLSHLESRLLYCGQNEWVHINCAFWSSEVYEEIDGSLQNVHSALSRGRIMRCSYCKQKGATVDCCFKNCCETYHFICARTAKCHFTHDKTVYCCSHELPKNISVIVTPTDFNIRRTVFVEMSDNKKGNFSQIEKVNVMVGSLCVTNIGKINPLISDSVDAIIPTGYNCSRLFWSTVEPWKLVSYKISTSVLNAHMNNLHVDKNFTVDHTLPKSVVERKLKEILIWHKDIDKKKSDIVEMEDEEEPQNGADLLSPEITDAILEELPHELLDGISVQDIFPKLMSYEDLINMDCKSETNSCDVISVNNDVKKLDQDENIGDFDAKEAKNKYDIIPEIVTKNKNQQKSCSLTVSCKLDNSFSPVMKKRKITPRENSVFFKLLQVDGNFDDSSSDCGSPTGTYQSDIWDSNLSEEPVTCERCHCTYRTQASYKRHLNACEVICTSESDSELNQDQDINTNMEASSPQLNIIESSNLVTESQQPVIVTAYESYQNQIHTSVLNTETFVTSKSTSELIAVPQKSDIIIPQVSHTTEEKSDVSCNLATLTNQPPLTESVSNETFTVSQSMLSVQEPVSIATNEPAQFCLNSAVPLCVNPPITFQPNATISVNPTASIINTSTPIINQTIAINQTCPLSVNQTTVQSPLQFQPSSVTIQSLPYSSNVAPIVNVAPQSQITFTDKLLNNSNIINSVIAQGIPANRWIKSVEKPTVFPAKKCNRGRGRSIAAKRSYVALEDNETVVIPPTNSTAPSMIMQQLPSASFIPTFVDTFQQQSGQNLQYVATISPQINSTIHPQPLVQFQAENNLISLLPGLQPTMIIQQPRVLENQLVLDSSGSLSWTPQVQPVYYGFETIVQNTVMQSQQFLPSTVPGVLTANSSYSTTTQVFQTSKLEPVLDMGANSFVLVNPGQLVTSQSIEISQNAQSQPINTLTNVLQNTEISPCKYASTSFQKLDHHTTSVNTNSITLPTAPFISEQGIPTNIVTPTPKSLTTTQSRPMNRVLPMQTLKESNKIKIHADKNDTFRKEVKTVNKNIESLAEFEEKMPAESVMKNSVQIHLQNECLSIGKKVSPLKLVFQKQSEDGSYKISNNFIEKPLHFTNQNVVTKANNFNNCKQSLESAYKINNNFNNRNSPVQIAPLKPIKSNFNQSKPVHILSLSDKQNRQEKVEKKISLETKHYPHEKKENENMPSILYTIETQDGFKYSSTSITDLWTKVFEAVQNARAAHNMPLLPQDSNNVMNSLKILGLKTSGLKYLIEQLPGATKCTKYRPSFNFLAKNAEFEDELIGHTSGCARCAPHIKKNEPYDMFRWLASKHRKPEHSLFCSDLIPR</sequence>
<accession>A0A482W5Z5</accession>
<dbReference type="GO" id="GO:0005700">
    <property type="term" value="C:polytene chromosome"/>
    <property type="evidence" value="ECO:0007669"/>
    <property type="project" value="UniProtKB-ARBA"/>
</dbReference>
<dbReference type="SMART" id="SM00541">
    <property type="entry name" value="FYRN"/>
    <property type="match status" value="1"/>
</dbReference>
<dbReference type="InterPro" id="IPR003889">
    <property type="entry name" value="FYrich_C"/>
</dbReference>
<dbReference type="SMART" id="SM00249">
    <property type="entry name" value="PHD"/>
    <property type="match status" value="3"/>
</dbReference>
<reference evidence="19 20" key="1">
    <citation type="submission" date="2017-03" db="EMBL/GenBank/DDBJ databases">
        <title>Genome of the blue death feigning beetle - Asbolus verrucosus.</title>
        <authorList>
            <person name="Rider S.D."/>
        </authorList>
    </citation>
    <scope>NUCLEOTIDE SEQUENCE [LARGE SCALE GENOMIC DNA]</scope>
    <source>
        <strain evidence="19">Butters</strain>
        <tissue evidence="19">Head and leg muscle</tissue>
    </source>
</reference>
<keyword evidence="3 19" id="KW-0808">Transferase</keyword>
<comment type="subcellular location">
    <subcellularLocation>
        <location evidence="1">Nucleus</location>
    </subcellularLocation>
</comment>
<dbReference type="Gene3D" id="3.30.40.10">
    <property type="entry name" value="Zinc/RING finger domain, C3HC4 (zinc finger)"/>
    <property type="match status" value="3"/>
</dbReference>
<evidence type="ECO:0000256" key="6">
    <source>
        <dbReference type="ARBA" id="ARBA00022737"/>
    </source>
</evidence>
<evidence type="ECO:0000256" key="4">
    <source>
        <dbReference type="ARBA" id="ARBA00022691"/>
    </source>
</evidence>
<dbReference type="SUPFAM" id="SSF57903">
    <property type="entry name" value="FYVE/PHD zinc finger"/>
    <property type="match status" value="2"/>
</dbReference>
<gene>
    <name evidence="19" type="ORF">BDFB_000481</name>
</gene>
<evidence type="ECO:0000256" key="11">
    <source>
        <dbReference type="ARBA" id="ARBA00023125"/>
    </source>
</evidence>
<evidence type="ECO:0000313" key="20">
    <source>
        <dbReference type="Proteomes" id="UP000292052"/>
    </source>
</evidence>
<dbReference type="PROSITE" id="PS50016">
    <property type="entry name" value="ZF_PHD_2"/>
    <property type="match status" value="2"/>
</dbReference>
<keyword evidence="11" id="KW-0238">DNA-binding</keyword>
<dbReference type="SMART" id="SM00542">
    <property type="entry name" value="FYRC"/>
    <property type="match status" value="1"/>
</dbReference>
<dbReference type="InterPro" id="IPR001965">
    <property type="entry name" value="Znf_PHD"/>
</dbReference>
<dbReference type="GO" id="GO:0042800">
    <property type="term" value="F:histone H3K4 methyltransferase activity"/>
    <property type="evidence" value="ECO:0007669"/>
    <property type="project" value="TreeGrafter"/>
</dbReference>
<dbReference type="PANTHER" id="PTHR45838">
    <property type="entry name" value="HISTONE-LYSINE-N-METHYLTRANSFERASE 2 KMT2 FAMILY MEMBER"/>
    <property type="match status" value="1"/>
</dbReference>
<evidence type="ECO:0000256" key="3">
    <source>
        <dbReference type="ARBA" id="ARBA00022679"/>
    </source>
</evidence>
<comment type="caution">
    <text evidence="19">The sequence shown here is derived from an EMBL/GenBank/DDBJ whole genome shotgun (WGS) entry which is preliminary data.</text>
</comment>
<keyword evidence="7 14" id="KW-0863">Zinc-finger</keyword>
<name>A0A482W5Z5_ASBVE</name>
<dbReference type="PROSITE" id="PS51543">
    <property type="entry name" value="FYRC"/>
    <property type="match status" value="1"/>
</dbReference>
<dbReference type="Pfam" id="PF05965">
    <property type="entry name" value="FYRC"/>
    <property type="match status" value="1"/>
</dbReference>
<keyword evidence="9" id="KW-0156">Chromatin regulator</keyword>
<dbReference type="PROSITE" id="PS51030">
    <property type="entry name" value="NUCLEAR_REC_DBD_2"/>
    <property type="match status" value="1"/>
</dbReference>
<evidence type="ECO:0000259" key="16">
    <source>
        <dbReference type="PROSITE" id="PS50016"/>
    </source>
</evidence>
<feature type="compositionally biased region" description="Basic and acidic residues" evidence="15">
    <location>
        <begin position="814"/>
        <end position="823"/>
    </location>
</feature>
<dbReference type="GO" id="GO:0003700">
    <property type="term" value="F:DNA-binding transcription factor activity"/>
    <property type="evidence" value="ECO:0007669"/>
    <property type="project" value="InterPro"/>
</dbReference>
<feature type="compositionally biased region" description="Polar residues" evidence="15">
    <location>
        <begin position="80"/>
        <end position="93"/>
    </location>
</feature>
<evidence type="ECO:0000256" key="13">
    <source>
        <dbReference type="ARBA" id="ARBA00023242"/>
    </source>
</evidence>
<evidence type="ECO:0000256" key="9">
    <source>
        <dbReference type="ARBA" id="ARBA00022853"/>
    </source>
</evidence>
<proteinExistence type="predicted"/>
<dbReference type="InterPro" id="IPR001628">
    <property type="entry name" value="Znf_hrmn_rcpt"/>
</dbReference>
<keyword evidence="10" id="KW-0805">Transcription regulation</keyword>
<evidence type="ECO:0000256" key="5">
    <source>
        <dbReference type="ARBA" id="ARBA00022723"/>
    </source>
</evidence>
<dbReference type="EMBL" id="QDEB01025202">
    <property type="protein sequence ID" value="RZC40560.1"/>
    <property type="molecule type" value="Genomic_DNA"/>
</dbReference>
<evidence type="ECO:0000256" key="12">
    <source>
        <dbReference type="ARBA" id="ARBA00023163"/>
    </source>
</evidence>
<evidence type="ECO:0000256" key="2">
    <source>
        <dbReference type="ARBA" id="ARBA00022603"/>
    </source>
</evidence>
<keyword evidence="13" id="KW-0539">Nucleus</keyword>
<dbReference type="InterPro" id="IPR019787">
    <property type="entry name" value="Znf_PHD-finger"/>
</dbReference>
<keyword evidence="4" id="KW-0949">S-adenosyl-L-methionine</keyword>
<dbReference type="CDD" id="cd15506">
    <property type="entry name" value="PHD1_KMT2A_like"/>
    <property type="match status" value="1"/>
</dbReference>
<dbReference type="Pfam" id="PF13832">
    <property type="entry name" value="zf-HC5HC2H_2"/>
    <property type="match status" value="1"/>
</dbReference>
<dbReference type="Proteomes" id="UP000292052">
    <property type="component" value="Unassembled WGS sequence"/>
</dbReference>
<evidence type="ECO:0000256" key="8">
    <source>
        <dbReference type="ARBA" id="ARBA00022833"/>
    </source>
</evidence>
<dbReference type="Pfam" id="PF05964">
    <property type="entry name" value="FYRN"/>
    <property type="match status" value="1"/>
</dbReference>
<dbReference type="InterPro" id="IPR013083">
    <property type="entry name" value="Znf_RING/FYVE/PHD"/>
</dbReference>
<dbReference type="InterPro" id="IPR034732">
    <property type="entry name" value="EPHD"/>
</dbReference>
<evidence type="ECO:0000256" key="14">
    <source>
        <dbReference type="PROSITE-ProRule" id="PRU00146"/>
    </source>
</evidence>
<dbReference type="STRING" id="1661398.A0A482W5Z5"/>
<dbReference type="GO" id="GO:0035097">
    <property type="term" value="C:histone methyltransferase complex"/>
    <property type="evidence" value="ECO:0007669"/>
    <property type="project" value="TreeGrafter"/>
</dbReference>
<evidence type="ECO:0000256" key="15">
    <source>
        <dbReference type="SAM" id="MobiDB-lite"/>
    </source>
</evidence>
<dbReference type="GO" id="GO:0032259">
    <property type="term" value="P:methylation"/>
    <property type="evidence" value="ECO:0007669"/>
    <property type="project" value="UniProtKB-KW"/>
</dbReference>
<feature type="domain" description="PHD-type" evidence="18">
    <location>
        <begin position="934"/>
        <end position="1042"/>
    </location>
</feature>
<feature type="compositionally biased region" description="Basic and acidic residues" evidence="15">
    <location>
        <begin position="473"/>
        <end position="486"/>
    </location>
</feature>
<dbReference type="Pfam" id="PF00628">
    <property type="entry name" value="PHD"/>
    <property type="match status" value="1"/>
</dbReference>
<feature type="domain" description="PHD-type" evidence="16">
    <location>
        <begin position="651"/>
        <end position="734"/>
    </location>
</feature>